<reference evidence="3 4" key="1">
    <citation type="submission" date="2020-02" db="EMBL/GenBank/DDBJ databases">
        <title>Aliifodinibius halophilus 2W32, complete genome.</title>
        <authorList>
            <person name="Li Y."/>
            <person name="Wu S."/>
        </authorList>
    </citation>
    <scope>NUCLEOTIDE SEQUENCE [LARGE SCALE GENOMIC DNA]</scope>
    <source>
        <strain evidence="3 4">2W32</strain>
    </source>
</reference>
<dbReference type="Proteomes" id="UP000479132">
    <property type="component" value="Unassembled WGS sequence"/>
</dbReference>
<dbReference type="AlphaFoldDB" id="A0A6M1TFU7"/>
<proteinExistence type="predicted"/>
<sequence>MFKYIRIIFVLGLVSVLISFCGGSSTDSGGGSDSEPAMYDLSSDVSPSDAGSITPGSGTYEEGEEVELTANTENSAWSFNKWTGDVESTDNPLTITMDSDTEVTANFDAVGSIYEFDLEMEDSLYSTDLAIGQLEGASEGFDSGMDHESPGAPPQGGDAIYLFLKVQDLELLKDFRTVQTGALTWNVQVGSMSGDSLTVNWNLKETVLNGALTIQKNEDTSTQVDMAGNSSASFQATESDSLLIKYQLSN</sequence>
<evidence type="ECO:0000313" key="4">
    <source>
        <dbReference type="Proteomes" id="UP000479132"/>
    </source>
</evidence>
<evidence type="ECO:0000313" key="3">
    <source>
        <dbReference type="EMBL" id="NGP89664.1"/>
    </source>
</evidence>
<accession>A0A6M1TFU7</accession>
<protein>
    <recommendedName>
        <fullName evidence="2">Bacterial repeat domain-containing protein</fullName>
    </recommendedName>
</protein>
<comment type="caution">
    <text evidence="3">The sequence shown here is derived from an EMBL/GenBank/DDBJ whole genome shotgun (WGS) entry which is preliminary data.</text>
</comment>
<dbReference type="EMBL" id="JAALLS010000023">
    <property type="protein sequence ID" value="NGP89664.1"/>
    <property type="molecule type" value="Genomic_DNA"/>
</dbReference>
<feature type="compositionally biased region" description="Polar residues" evidence="1">
    <location>
        <begin position="43"/>
        <end position="57"/>
    </location>
</feature>
<feature type="region of interest" description="Disordered" evidence="1">
    <location>
        <begin position="25"/>
        <end position="59"/>
    </location>
</feature>
<gene>
    <name evidence="3" type="ORF">G3569_14995</name>
</gene>
<feature type="domain" description="Bacterial repeat" evidence="2">
    <location>
        <begin position="45"/>
        <end position="110"/>
    </location>
</feature>
<dbReference type="InterPro" id="IPR044060">
    <property type="entry name" value="Bacterial_rp_domain"/>
</dbReference>
<dbReference type="RefSeq" id="WP_165270650.1">
    <property type="nucleotide sequence ID" value="NZ_JAALLS010000023.1"/>
</dbReference>
<dbReference type="Pfam" id="PF18998">
    <property type="entry name" value="Flg_new_2"/>
    <property type="match status" value="1"/>
</dbReference>
<keyword evidence="4" id="KW-1185">Reference proteome</keyword>
<organism evidence="3 4">
    <name type="scientific">Fodinibius halophilus</name>
    <dbReference type="NCBI Taxonomy" id="1736908"/>
    <lineage>
        <taxon>Bacteria</taxon>
        <taxon>Pseudomonadati</taxon>
        <taxon>Balneolota</taxon>
        <taxon>Balneolia</taxon>
        <taxon>Balneolales</taxon>
        <taxon>Balneolaceae</taxon>
        <taxon>Fodinibius</taxon>
    </lineage>
</organism>
<name>A0A6M1TFU7_9BACT</name>
<evidence type="ECO:0000259" key="2">
    <source>
        <dbReference type="Pfam" id="PF18998"/>
    </source>
</evidence>
<evidence type="ECO:0000256" key="1">
    <source>
        <dbReference type="SAM" id="MobiDB-lite"/>
    </source>
</evidence>